<sequence length="242" mass="28353">MVKGTARRQYRLGKQKTIRLDKDYCNMDEIFEKVGKLVKWGENDALNMQFKISGREEYDTLATESDMLVMFNMHQKSPKIEIFITVEHDVHPTPDNRGFPIDEIFEMEAEFCGADVSMEDLSSFLDREENSVDYSVFYDSNEDRYRVVTKMTQEKRKHNVSIEELDDNPHVAATTAHENIFRSAIPSDQPTPLDEPFFEEEVHEELIQCEESSLMKQCGRHQSKVNQYMRKQCVMKQCRGNQ</sequence>
<comment type="caution">
    <text evidence="1">The sequence shown here is derived from an EMBL/GenBank/DDBJ whole genome shotgun (WGS) entry which is preliminary data.</text>
</comment>
<reference evidence="1" key="1">
    <citation type="journal article" date="2023" name="Nat. Commun.">
        <title>Diploid and tetraploid genomes of Acorus and the evolution of monocots.</title>
        <authorList>
            <person name="Ma L."/>
            <person name="Liu K.W."/>
            <person name="Li Z."/>
            <person name="Hsiao Y.Y."/>
            <person name="Qi Y."/>
            <person name="Fu T."/>
            <person name="Tang G.D."/>
            <person name="Zhang D."/>
            <person name="Sun W.H."/>
            <person name="Liu D.K."/>
            <person name="Li Y."/>
            <person name="Chen G.Z."/>
            <person name="Liu X.D."/>
            <person name="Liao X.Y."/>
            <person name="Jiang Y.T."/>
            <person name="Yu X."/>
            <person name="Hao Y."/>
            <person name="Huang J."/>
            <person name="Zhao X.W."/>
            <person name="Ke S."/>
            <person name="Chen Y.Y."/>
            <person name="Wu W.L."/>
            <person name="Hsu J.L."/>
            <person name="Lin Y.F."/>
            <person name="Huang M.D."/>
            <person name="Li C.Y."/>
            <person name="Huang L."/>
            <person name="Wang Z.W."/>
            <person name="Zhao X."/>
            <person name="Zhong W.Y."/>
            <person name="Peng D.H."/>
            <person name="Ahmad S."/>
            <person name="Lan S."/>
            <person name="Zhang J.S."/>
            <person name="Tsai W.C."/>
            <person name="Van de Peer Y."/>
            <person name="Liu Z.J."/>
        </authorList>
    </citation>
    <scope>NUCLEOTIDE SEQUENCE</scope>
    <source>
        <strain evidence="1">CP</strain>
    </source>
</reference>
<name>A0AAV9CNQ6_ACOCL</name>
<dbReference type="AlphaFoldDB" id="A0AAV9CNQ6"/>
<dbReference type="EMBL" id="JAUJYO010000018">
    <property type="protein sequence ID" value="KAK1290387.1"/>
    <property type="molecule type" value="Genomic_DNA"/>
</dbReference>
<proteinExistence type="predicted"/>
<accession>A0AAV9CNQ6</accession>
<organism evidence="1 2">
    <name type="scientific">Acorus calamus</name>
    <name type="common">Sweet flag</name>
    <dbReference type="NCBI Taxonomy" id="4465"/>
    <lineage>
        <taxon>Eukaryota</taxon>
        <taxon>Viridiplantae</taxon>
        <taxon>Streptophyta</taxon>
        <taxon>Embryophyta</taxon>
        <taxon>Tracheophyta</taxon>
        <taxon>Spermatophyta</taxon>
        <taxon>Magnoliopsida</taxon>
        <taxon>Liliopsida</taxon>
        <taxon>Acoraceae</taxon>
        <taxon>Acorus</taxon>
    </lineage>
</organism>
<keyword evidence="2" id="KW-1185">Reference proteome</keyword>
<protein>
    <submittedName>
        <fullName evidence="1">Uncharacterized protein</fullName>
    </submittedName>
</protein>
<dbReference type="Proteomes" id="UP001180020">
    <property type="component" value="Unassembled WGS sequence"/>
</dbReference>
<gene>
    <name evidence="1" type="ORF">QJS10_CPB18g00276</name>
</gene>
<evidence type="ECO:0000313" key="2">
    <source>
        <dbReference type="Proteomes" id="UP001180020"/>
    </source>
</evidence>
<evidence type="ECO:0000313" key="1">
    <source>
        <dbReference type="EMBL" id="KAK1290387.1"/>
    </source>
</evidence>
<reference evidence="1" key="2">
    <citation type="submission" date="2023-06" db="EMBL/GenBank/DDBJ databases">
        <authorList>
            <person name="Ma L."/>
            <person name="Liu K.-W."/>
            <person name="Li Z."/>
            <person name="Hsiao Y.-Y."/>
            <person name="Qi Y."/>
            <person name="Fu T."/>
            <person name="Tang G."/>
            <person name="Zhang D."/>
            <person name="Sun W.-H."/>
            <person name="Liu D.-K."/>
            <person name="Li Y."/>
            <person name="Chen G.-Z."/>
            <person name="Liu X.-D."/>
            <person name="Liao X.-Y."/>
            <person name="Jiang Y.-T."/>
            <person name="Yu X."/>
            <person name="Hao Y."/>
            <person name="Huang J."/>
            <person name="Zhao X.-W."/>
            <person name="Ke S."/>
            <person name="Chen Y.-Y."/>
            <person name="Wu W.-L."/>
            <person name="Hsu J.-L."/>
            <person name="Lin Y.-F."/>
            <person name="Huang M.-D."/>
            <person name="Li C.-Y."/>
            <person name="Huang L."/>
            <person name="Wang Z.-W."/>
            <person name="Zhao X."/>
            <person name="Zhong W.-Y."/>
            <person name="Peng D.-H."/>
            <person name="Ahmad S."/>
            <person name="Lan S."/>
            <person name="Zhang J.-S."/>
            <person name="Tsai W.-C."/>
            <person name="Van De Peer Y."/>
            <person name="Liu Z.-J."/>
        </authorList>
    </citation>
    <scope>NUCLEOTIDE SEQUENCE</scope>
    <source>
        <strain evidence="1">CP</strain>
        <tissue evidence="1">Leaves</tissue>
    </source>
</reference>